<dbReference type="PRINTS" id="PR00081">
    <property type="entry name" value="GDHRDH"/>
</dbReference>
<name>A0A6A7ANF5_9PLEO</name>
<keyword evidence="2" id="KW-0560">Oxidoreductase</keyword>
<reference evidence="3" key="1">
    <citation type="submission" date="2020-01" db="EMBL/GenBank/DDBJ databases">
        <authorList>
            <consortium name="DOE Joint Genome Institute"/>
            <person name="Haridas S."/>
            <person name="Albert R."/>
            <person name="Binder M."/>
            <person name="Bloem J."/>
            <person name="Labutti K."/>
            <person name="Salamov A."/>
            <person name="Andreopoulos B."/>
            <person name="Baker S.E."/>
            <person name="Barry K."/>
            <person name="Bills G."/>
            <person name="Bluhm B.H."/>
            <person name="Cannon C."/>
            <person name="Castanera R."/>
            <person name="Culley D.E."/>
            <person name="Daum C."/>
            <person name="Ezra D."/>
            <person name="Gonzalez J.B."/>
            <person name="Henrissat B."/>
            <person name="Kuo A."/>
            <person name="Liang C."/>
            <person name="Lipzen A."/>
            <person name="Lutzoni F."/>
            <person name="Magnuson J."/>
            <person name="Mondo S."/>
            <person name="Nolan M."/>
            <person name="Ohm R."/>
            <person name="Pangilinan J."/>
            <person name="Park H.-J."/>
            <person name="Ramirez L."/>
            <person name="Alfaro M."/>
            <person name="Sun H."/>
            <person name="Tritt A."/>
            <person name="Yoshinaga Y."/>
            <person name="Zwiers L.-H."/>
            <person name="Turgeon B.G."/>
            <person name="Goodwin S.B."/>
            <person name="Spatafora J.W."/>
            <person name="Crous P.W."/>
            <person name="Grigoriev I.V."/>
        </authorList>
    </citation>
    <scope>NUCLEOTIDE SEQUENCE</scope>
    <source>
        <strain evidence="3">IPT5</strain>
    </source>
</reference>
<dbReference type="Pfam" id="PF00106">
    <property type="entry name" value="adh_short"/>
    <property type="match status" value="2"/>
</dbReference>
<evidence type="ECO:0000313" key="4">
    <source>
        <dbReference type="Proteomes" id="UP000799423"/>
    </source>
</evidence>
<sequence>MSSKEVVLVTGANTGLGYQIVRALCGSEKRYDVLIGSRSLSKADQAIDELRKEFPDSSSTLQPIQVDVESDESINSAFEQVKQQHGKLDALINNAGTQLDQQLTSGTMDIRTMWNKSYDVNVTGTHILTNTFIPLLLLSSSPRLLFIASGTSSLTGAENLNLFFNAPPAAGWPKENIKAYIPAYRCSKTGLNMLMREWYRVLKEDGVKVWGVSPGYLATGLGGNQEANVKAGAGDPALGGRFVLDVLEGGKDAEVGRVVGRQGVQDW</sequence>
<dbReference type="PANTHER" id="PTHR43008:SF8">
    <property type="entry name" value="BENZIL REDUCTASE ((S)-BENZOIN FORMING) IRC24"/>
    <property type="match status" value="1"/>
</dbReference>
<dbReference type="SUPFAM" id="SSF51735">
    <property type="entry name" value="NAD(P)-binding Rossmann-fold domains"/>
    <property type="match status" value="1"/>
</dbReference>
<dbReference type="FunFam" id="3.40.50.720:FF:000922">
    <property type="entry name" value="Uncharacterized protein"/>
    <property type="match status" value="1"/>
</dbReference>
<dbReference type="GO" id="GO:0016616">
    <property type="term" value="F:oxidoreductase activity, acting on the CH-OH group of donors, NAD or NADP as acceptor"/>
    <property type="evidence" value="ECO:0007669"/>
    <property type="project" value="UniProtKB-ARBA"/>
</dbReference>
<dbReference type="InterPro" id="IPR002347">
    <property type="entry name" value="SDR_fam"/>
</dbReference>
<protein>
    <submittedName>
        <fullName evidence="3">NAD(P)-binding protein</fullName>
    </submittedName>
</protein>
<dbReference type="GO" id="GO:0050664">
    <property type="term" value="F:oxidoreductase activity, acting on NAD(P)H, oxygen as acceptor"/>
    <property type="evidence" value="ECO:0007669"/>
    <property type="project" value="TreeGrafter"/>
</dbReference>
<evidence type="ECO:0000256" key="2">
    <source>
        <dbReference type="ARBA" id="ARBA00023002"/>
    </source>
</evidence>
<dbReference type="InterPro" id="IPR036291">
    <property type="entry name" value="NAD(P)-bd_dom_sf"/>
</dbReference>
<evidence type="ECO:0000313" key="3">
    <source>
        <dbReference type="EMBL" id="KAF2844632.1"/>
    </source>
</evidence>
<accession>A0A6A7ANF5</accession>
<dbReference type="Proteomes" id="UP000799423">
    <property type="component" value="Unassembled WGS sequence"/>
</dbReference>
<dbReference type="AlphaFoldDB" id="A0A6A7ANF5"/>
<gene>
    <name evidence="3" type="ORF">T440DRAFT_461808</name>
</gene>
<dbReference type="OrthoDB" id="1933717at2759"/>
<evidence type="ECO:0000256" key="1">
    <source>
        <dbReference type="ARBA" id="ARBA00006484"/>
    </source>
</evidence>
<dbReference type="PANTHER" id="PTHR43008">
    <property type="entry name" value="BENZIL REDUCTASE"/>
    <property type="match status" value="1"/>
</dbReference>
<dbReference type="EMBL" id="MU006369">
    <property type="protein sequence ID" value="KAF2844632.1"/>
    <property type="molecule type" value="Genomic_DNA"/>
</dbReference>
<dbReference type="Gene3D" id="3.40.50.720">
    <property type="entry name" value="NAD(P)-binding Rossmann-like Domain"/>
    <property type="match status" value="1"/>
</dbReference>
<proteinExistence type="inferred from homology"/>
<comment type="similarity">
    <text evidence="1">Belongs to the short-chain dehydrogenases/reductases (SDR) family.</text>
</comment>
<organism evidence="3 4">
    <name type="scientific">Plenodomus tracheiphilus IPT5</name>
    <dbReference type="NCBI Taxonomy" id="1408161"/>
    <lineage>
        <taxon>Eukaryota</taxon>
        <taxon>Fungi</taxon>
        <taxon>Dikarya</taxon>
        <taxon>Ascomycota</taxon>
        <taxon>Pezizomycotina</taxon>
        <taxon>Dothideomycetes</taxon>
        <taxon>Pleosporomycetidae</taxon>
        <taxon>Pleosporales</taxon>
        <taxon>Pleosporineae</taxon>
        <taxon>Leptosphaeriaceae</taxon>
        <taxon>Plenodomus</taxon>
    </lineage>
</organism>
<keyword evidence="4" id="KW-1185">Reference proteome</keyword>